<dbReference type="Pfam" id="PF00270">
    <property type="entry name" value="DEAD"/>
    <property type="match status" value="1"/>
</dbReference>
<dbReference type="Gene3D" id="1.20.120.1080">
    <property type="match status" value="1"/>
</dbReference>
<dbReference type="InterPro" id="IPR013689">
    <property type="entry name" value="RNA_helicase_ATP-dep_HrpB_C"/>
</dbReference>
<dbReference type="InterPro" id="IPR010225">
    <property type="entry name" value="HrpB"/>
</dbReference>
<reference evidence="8" key="1">
    <citation type="journal article" date="2019" name="Int. J. Syst. Evol. Microbiol.">
        <title>The Global Catalogue of Microorganisms (GCM) 10K type strain sequencing project: providing services to taxonomists for standard genome sequencing and annotation.</title>
        <authorList>
            <consortium name="The Broad Institute Genomics Platform"/>
            <consortium name="The Broad Institute Genome Sequencing Center for Infectious Disease"/>
            <person name="Wu L."/>
            <person name="Ma J."/>
        </authorList>
    </citation>
    <scope>NUCLEOTIDE SEQUENCE [LARGE SCALE GENOMIC DNA]</scope>
    <source>
        <strain evidence="8">NBRC 112416</strain>
    </source>
</reference>
<evidence type="ECO:0000259" key="6">
    <source>
        <dbReference type="PROSITE" id="PS51194"/>
    </source>
</evidence>
<feature type="domain" description="Helicase C-terminal" evidence="6">
    <location>
        <begin position="219"/>
        <end position="383"/>
    </location>
</feature>
<keyword evidence="3 7" id="KW-0347">Helicase</keyword>
<dbReference type="EMBL" id="BSNS01000024">
    <property type="protein sequence ID" value="GLQ57662.1"/>
    <property type="molecule type" value="Genomic_DNA"/>
</dbReference>
<dbReference type="PIRSF" id="PIRSF005496">
    <property type="entry name" value="ATP_hel_hrpB"/>
    <property type="match status" value="1"/>
</dbReference>
<dbReference type="PROSITE" id="PS51192">
    <property type="entry name" value="HELICASE_ATP_BIND_1"/>
    <property type="match status" value="1"/>
</dbReference>
<dbReference type="InterPro" id="IPR014001">
    <property type="entry name" value="Helicase_ATP-bd"/>
</dbReference>
<dbReference type="SMART" id="SM00490">
    <property type="entry name" value="HELICc"/>
    <property type="match status" value="1"/>
</dbReference>
<organism evidence="7 8">
    <name type="scientific">Devosia nitrariae</name>
    <dbReference type="NCBI Taxonomy" id="2071872"/>
    <lineage>
        <taxon>Bacteria</taxon>
        <taxon>Pseudomonadati</taxon>
        <taxon>Pseudomonadota</taxon>
        <taxon>Alphaproteobacteria</taxon>
        <taxon>Hyphomicrobiales</taxon>
        <taxon>Devosiaceae</taxon>
        <taxon>Devosia</taxon>
    </lineage>
</organism>
<dbReference type="CDD" id="cd17990">
    <property type="entry name" value="DEXHc_HrpB"/>
    <property type="match status" value="1"/>
</dbReference>
<dbReference type="Pfam" id="PF00271">
    <property type="entry name" value="Helicase_C"/>
    <property type="match status" value="1"/>
</dbReference>
<dbReference type="Pfam" id="PF08482">
    <property type="entry name" value="HrpB_C"/>
    <property type="match status" value="1"/>
</dbReference>
<dbReference type="InterPro" id="IPR011545">
    <property type="entry name" value="DEAD/DEAH_box_helicase_dom"/>
</dbReference>
<dbReference type="Gene3D" id="3.40.50.300">
    <property type="entry name" value="P-loop containing nucleotide triphosphate hydrolases"/>
    <property type="match status" value="2"/>
</dbReference>
<keyword evidence="1" id="KW-0547">Nucleotide-binding</keyword>
<evidence type="ECO:0000256" key="2">
    <source>
        <dbReference type="ARBA" id="ARBA00022801"/>
    </source>
</evidence>
<dbReference type="PANTHER" id="PTHR43519">
    <property type="entry name" value="ATP-DEPENDENT RNA HELICASE HRPB"/>
    <property type="match status" value="1"/>
</dbReference>
<gene>
    <name evidence="7" type="ORF">GCM10010862_49210</name>
</gene>
<dbReference type="PROSITE" id="PS51194">
    <property type="entry name" value="HELICASE_CTER"/>
    <property type="match status" value="1"/>
</dbReference>
<sequence length="831" mass="89971">MPAGANLVMNGAMHSLPPLPIDDVLPRLREVLQTRMHAVLVAPPGAGKTTRVPLVLLDAPWRANGRVVMLEPRRLAARAAARQMARLLGEEVGETVGYRVRLDTKVSARTRIEVVTEGVFTRLILDDPALEGIAAVIFDEFHERSLDADLGLALAVDASALRNDLRLLVMSATIDGARVARLLGGAPVIESEGRAFPVETRYLGNDPLQRIEDQVTAAVLQALASELGSMLVFLPGQAEISRVAERLRDRIPPDVDLAPLFGQLSASEQDRAVQPAPAGRRKVVLATSIAETSLTIEGVRIVVDSGLARVPAYEPATGLTTLETRRVSRAAADQRRGRAGRTEPGVCFRLWNEAQTAALQTFDAPEILEADLSSLVLDLASWGVHDPATLAFLDPPPTPAWNEARSLLAALDVLDADGRITAQGKLLARLPLYPRLAHMVATAADENQASTAAQLAVLLTERGLGGDSTDIESRLSRLRTDAGSRAKEARSLAARWSKLVAADGGSSGTSDIGRHLARAYPDRLAQAAGAPGRYRLANGRAATLDETDPLTRERFLVVTDVTGTATSGRIRAAARIDRETIEDLFADRIVDETILTFDRATTSVRARRIRRLDALKLEEATIPVKDFEAAATVLAQGLAERGIGKLPWSKDQLALRARASYLHRQLGEPWPDLSDAALADGGASWLVPHIIGKVQAAEITAEDLSSALFELLPWERRAELERLLPSHFTAPTGSRLPIDYEVENGPALEVRVQELFGLDTHPSIAGGRIPLLLVLLSPAQRPIQTTRDLPGFWRGSWRDVAKDLKGRYPRHYWPDDPLTAGATNRAKPRGT</sequence>
<keyword evidence="2" id="KW-0378">Hydrolase</keyword>
<dbReference type="PANTHER" id="PTHR43519:SF1">
    <property type="entry name" value="ATP-DEPENDENT RNA HELICASE HRPB"/>
    <property type="match status" value="1"/>
</dbReference>
<keyword evidence="8" id="KW-1185">Reference proteome</keyword>
<dbReference type="CDD" id="cd18791">
    <property type="entry name" value="SF2_C_RHA"/>
    <property type="match status" value="1"/>
</dbReference>
<dbReference type="NCBIfam" id="TIGR01970">
    <property type="entry name" value="DEAH_box_HrpB"/>
    <property type="match status" value="1"/>
</dbReference>
<dbReference type="SMART" id="SM00487">
    <property type="entry name" value="DEXDc"/>
    <property type="match status" value="1"/>
</dbReference>
<evidence type="ECO:0000259" key="5">
    <source>
        <dbReference type="PROSITE" id="PS51192"/>
    </source>
</evidence>
<dbReference type="GO" id="GO:0004386">
    <property type="term" value="F:helicase activity"/>
    <property type="evidence" value="ECO:0007669"/>
    <property type="project" value="UniProtKB-KW"/>
</dbReference>
<evidence type="ECO:0000256" key="3">
    <source>
        <dbReference type="ARBA" id="ARBA00022806"/>
    </source>
</evidence>
<evidence type="ECO:0000256" key="4">
    <source>
        <dbReference type="ARBA" id="ARBA00022840"/>
    </source>
</evidence>
<protein>
    <submittedName>
        <fullName evidence="7">ATP-dependent helicase</fullName>
    </submittedName>
</protein>
<name>A0ABQ5WC00_9HYPH</name>
<comment type="caution">
    <text evidence="7">The sequence shown here is derived from an EMBL/GenBank/DDBJ whole genome shotgun (WGS) entry which is preliminary data.</text>
</comment>
<dbReference type="SUPFAM" id="SSF52540">
    <property type="entry name" value="P-loop containing nucleoside triphosphate hydrolases"/>
    <property type="match status" value="1"/>
</dbReference>
<evidence type="ECO:0000313" key="7">
    <source>
        <dbReference type="EMBL" id="GLQ57662.1"/>
    </source>
</evidence>
<dbReference type="InterPro" id="IPR001650">
    <property type="entry name" value="Helicase_C-like"/>
</dbReference>
<dbReference type="Pfam" id="PF04408">
    <property type="entry name" value="WHD_HA2"/>
    <property type="match status" value="1"/>
</dbReference>
<dbReference type="InterPro" id="IPR048333">
    <property type="entry name" value="HA2_WH"/>
</dbReference>
<dbReference type="InterPro" id="IPR027417">
    <property type="entry name" value="P-loop_NTPase"/>
</dbReference>
<dbReference type="SMART" id="SM00847">
    <property type="entry name" value="HA2"/>
    <property type="match status" value="1"/>
</dbReference>
<dbReference type="InterPro" id="IPR049614">
    <property type="entry name" value="HrpB_DEXH"/>
</dbReference>
<keyword evidence="4" id="KW-0067">ATP-binding</keyword>
<feature type="domain" description="Helicase ATP-binding" evidence="5">
    <location>
        <begin position="29"/>
        <end position="192"/>
    </location>
</feature>
<dbReference type="Proteomes" id="UP001156691">
    <property type="component" value="Unassembled WGS sequence"/>
</dbReference>
<proteinExistence type="predicted"/>
<accession>A0ABQ5WC00</accession>
<evidence type="ECO:0000313" key="8">
    <source>
        <dbReference type="Proteomes" id="UP001156691"/>
    </source>
</evidence>
<dbReference type="InterPro" id="IPR007502">
    <property type="entry name" value="Helicase-assoc_dom"/>
</dbReference>
<evidence type="ECO:0000256" key="1">
    <source>
        <dbReference type="ARBA" id="ARBA00022741"/>
    </source>
</evidence>